<keyword evidence="3" id="KW-0067">ATP-binding</keyword>
<dbReference type="InParanoid" id="A7AW26"/>
<dbReference type="Pfam" id="PF07724">
    <property type="entry name" value="AAA_2"/>
    <property type="match status" value="1"/>
</dbReference>
<feature type="region of interest" description="Disordered" evidence="4">
    <location>
        <begin position="445"/>
        <end position="467"/>
    </location>
</feature>
<dbReference type="Gene3D" id="1.10.1780.10">
    <property type="entry name" value="Clp, N-terminal domain"/>
    <property type="match status" value="1"/>
</dbReference>
<evidence type="ECO:0000256" key="3">
    <source>
        <dbReference type="ARBA" id="ARBA00022840"/>
    </source>
</evidence>
<dbReference type="InterPro" id="IPR041546">
    <property type="entry name" value="ClpA/ClpB_AAA_lid"/>
</dbReference>
<dbReference type="SMART" id="SM00382">
    <property type="entry name" value="AAA"/>
    <property type="match status" value="2"/>
</dbReference>
<dbReference type="STRING" id="5865.A7AW26"/>
<dbReference type="PANTHER" id="PTHR11638">
    <property type="entry name" value="ATP-DEPENDENT CLP PROTEASE"/>
    <property type="match status" value="1"/>
</dbReference>
<dbReference type="GO" id="GO:0016887">
    <property type="term" value="F:ATP hydrolysis activity"/>
    <property type="evidence" value="ECO:0007669"/>
    <property type="project" value="InterPro"/>
</dbReference>
<evidence type="ECO:0000313" key="6">
    <source>
        <dbReference type="EMBL" id="EDO05254.1"/>
    </source>
</evidence>
<keyword evidence="1" id="KW-0677">Repeat</keyword>
<dbReference type="GO" id="GO:0005524">
    <property type="term" value="F:ATP binding"/>
    <property type="evidence" value="ECO:0007669"/>
    <property type="project" value="UniProtKB-KW"/>
</dbReference>
<keyword evidence="7" id="KW-1185">Reference proteome</keyword>
<dbReference type="AlphaFoldDB" id="A7AW26"/>
<dbReference type="eggNOG" id="KOG1051">
    <property type="taxonomic scope" value="Eukaryota"/>
</dbReference>
<dbReference type="EMBL" id="AAXT01000005">
    <property type="protein sequence ID" value="EDO05254.1"/>
    <property type="molecule type" value="Genomic_DNA"/>
</dbReference>
<dbReference type="PRINTS" id="PR00300">
    <property type="entry name" value="CLPPROTEASEA"/>
</dbReference>
<sequence length="833" mass="92887">MYNIKNLVFYHLNTYNVRRFSVWRQLSPVCDLSTEVSAVLNHASELAKRSGSGSIESEFIVKSLLDSCSSYRKWLRTIRLSPGPIATELDDFIKRRRYTNGEERVGRSSQSAILYAQSLALSRSKPVGILELSEALLKYDDFLRGIHQRSDAGKPKVDQNAVEECLYNLTEAAKNGSGNVFVGRENELERLKGSLNRMRKNNVLLIGEPGVGKTALVERLAVDMLLEDPNITVYSLDLCRLYSGQGTRGELEAKLKSIFDTVKNGKSILFIDEIHHLIQNQENGVNVTNLLKPIMTSTLVKIIGSTTAKEYHQYFRRDRAFERRFEILRLHENSADETLAILHGSRPSLEDYHGVKITDDALVASVELSTRFIPNRYLPDKAIDLLDEAAMLSKRKRSCSNDLFELLRHKTGIISALLRGKSGNDQLNRVLSEIESMESRYKSLHGKLRDVQQQQQNHEKNGNLTKASELKNHKIPEIIRLIVQLQSDIKMVINKTIEDSKDMLPVDMLNDGNTGVSPASDPDVFSGVYVDRIDIASALSQSTGIPVSVVLRSQMGHYEQAVQQLSNIVLGQNEAVYKTLLHIYMYSSSIASGRKIGAALYYVGPPGVGKRLLLNHVSRMFGMALKYICGSNLVSSNATNILVGSPPGYIGHREGGMLCEWIKDHPYGIVAFEDAHLLHVNVVNLLIGAIDNGFLVDNQGDQCNLRQCFFVFVSNDHEQLSPLIKQNADDVISFEPLSKESVERIICKELASIDVVKLRASKAALEHLYHLAIGTKSIPNLIYRTLGSSIANLVVSGRVPIGASGELIMKSEVNLHCNHSIHICDDMVLVRDV</sequence>
<name>A7AW26_BABBO</name>
<dbReference type="PANTHER" id="PTHR11638:SF18">
    <property type="entry name" value="HEAT SHOCK PROTEIN 104"/>
    <property type="match status" value="1"/>
</dbReference>
<proteinExistence type="predicted"/>
<feature type="domain" description="AAA+ ATPase" evidence="5">
    <location>
        <begin position="199"/>
        <end position="335"/>
    </location>
</feature>
<evidence type="ECO:0000256" key="4">
    <source>
        <dbReference type="SAM" id="MobiDB-lite"/>
    </source>
</evidence>
<dbReference type="Pfam" id="PF17871">
    <property type="entry name" value="AAA_lid_9"/>
    <property type="match status" value="1"/>
</dbReference>
<dbReference type="InterPro" id="IPR036628">
    <property type="entry name" value="Clp_N_dom_sf"/>
</dbReference>
<evidence type="ECO:0000256" key="1">
    <source>
        <dbReference type="ARBA" id="ARBA00022737"/>
    </source>
</evidence>
<dbReference type="InterPro" id="IPR001270">
    <property type="entry name" value="ClpA/B"/>
</dbReference>
<dbReference type="Gene3D" id="3.40.50.300">
    <property type="entry name" value="P-loop containing nucleotide triphosphate hydrolases"/>
    <property type="match status" value="2"/>
</dbReference>
<dbReference type="GeneID" id="5477038"/>
<feature type="domain" description="AAA+ ATPase" evidence="5">
    <location>
        <begin position="596"/>
        <end position="738"/>
    </location>
</feature>
<dbReference type="KEGG" id="bbo:BBOV_I001700"/>
<dbReference type="InterPro" id="IPR003959">
    <property type="entry name" value="ATPase_AAA_core"/>
</dbReference>
<evidence type="ECO:0000256" key="2">
    <source>
        <dbReference type="ARBA" id="ARBA00022741"/>
    </source>
</evidence>
<feature type="compositionally biased region" description="Polar residues" evidence="4">
    <location>
        <begin position="451"/>
        <end position="466"/>
    </location>
</feature>
<dbReference type="Pfam" id="PF00004">
    <property type="entry name" value="AAA"/>
    <property type="match status" value="1"/>
</dbReference>
<dbReference type="InterPro" id="IPR003593">
    <property type="entry name" value="AAA+_ATPase"/>
</dbReference>
<dbReference type="InterPro" id="IPR050130">
    <property type="entry name" value="ClpA_ClpB"/>
</dbReference>
<protein>
    <submittedName>
        <fullName evidence="6">Chaperone clpB, putative</fullName>
    </submittedName>
</protein>
<dbReference type="Gene3D" id="1.10.8.60">
    <property type="match status" value="1"/>
</dbReference>
<dbReference type="InterPro" id="IPR027417">
    <property type="entry name" value="P-loop_NTPase"/>
</dbReference>
<dbReference type="GO" id="GO:0034605">
    <property type="term" value="P:cellular response to heat"/>
    <property type="evidence" value="ECO:0007669"/>
    <property type="project" value="TreeGrafter"/>
</dbReference>
<evidence type="ECO:0000313" key="7">
    <source>
        <dbReference type="Proteomes" id="UP000002173"/>
    </source>
</evidence>
<organism evidence="6 7">
    <name type="scientific">Babesia bovis</name>
    <dbReference type="NCBI Taxonomy" id="5865"/>
    <lineage>
        <taxon>Eukaryota</taxon>
        <taxon>Sar</taxon>
        <taxon>Alveolata</taxon>
        <taxon>Apicomplexa</taxon>
        <taxon>Aconoidasida</taxon>
        <taxon>Piroplasmida</taxon>
        <taxon>Babesiidae</taxon>
        <taxon>Babesia</taxon>
    </lineage>
</organism>
<dbReference type="Proteomes" id="UP000002173">
    <property type="component" value="Unassembled WGS sequence"/>
</dbReference>
<dbReference type="CDD" id="cd00009">
    <property type="entry name" value="AAA"/>
    <property type="match status" value="1"/>
</dbReference>
<evidence type="ECO:0000259" key="5">
    <source>
        <dbReference type="SMART" id="SM00382"/>
    </source>
</evidence>
<dbReference type="Gene3D" id="4.10.860.10">
    <property type="entry name" value="UVR domain"/>
    <property type="match status" value="1"/>
</dbReference>
<dbReference type="RefSeq" id="XP_001608822.1">
    <property type="nucleotide sequence ID" value="XM_001608772.1"/>
</dbReference>
<comment type="caution">
    <text evidence="6">The sequence shown here is derived from an EMBL/GenBank/DDBJ whole genome shotgun (WGS) entry which is preliminary data.</text>
</comment>
<gene>
    <name evidence="6" type="ORF">BBOV_I001700</name>
</gene>
<accession>A7AW26</accession>
<dbReference type="GO" id="GO:0005737">
    <property type="term" value="C:cytoplasm"/>
    <property type="evidence" value="ECO:0007669"/>
    <property type="project" value="TreeGrafter"/>
</dbReference>
<dbReference type="VEuPathDB" id="PiroplasmaDB:BBOV_I001700"/>
<reference evidence="6 7" key="1">
    <citation type="journal article" date="2007" name="PLoS Pathog.">
        <title>Genome sequence of Babesia bovis and comparative analysis of apicomplexan hemoprotozoa.</title>
        <authorList>
            <person name="Brayton K.A."/>
            <person name="Lau A.O.T."/>
            <person name="Herndon D.R."/>
            <person name="Hannick L."/>
            <person name="Kappmeyer L.S."/>
            <person name="Berens S.J."/>
            <person name="Bidwell S.L."/>
            <person name="Brown W.C."/>
            <person name="Crabtree J."/>
            <person name="Fadrosh D."/>
            <person name="Feldblum T."/>
            <person name="Forberger H.A."/>
            <person name="Haas B.J."/>
            <person name="Howell J.M."/>
            <person name="Khouri H."/>
            <person name="Koo H."/>
            <person name="Mann D.J."/>
            <person name="Norimine J."/>
            <person name="Paulsen I.T."/>
            <person name="Radune D."/>
            <person name="Ren Q."/>
            <person name="Smith R.K. Jr."/>
            <person name="Suarez C.E."/>
            <person name="White O."/>
            <person name="Wortman J.R."/>
            <person name="Knowles D.P. Jr."/>
            <person name="McElwain T.F."/>
            <person name="Nene V.M."/>
        </authorList>
    </citation>
    <scope>NUCLEOTIDE SEQUENCE [LARGE SCALE GENOMIC DNA]</scope>
    <source>
        <strain evidence="6">T2Bo</strain>
    </source>
</reference>
<keyword evidence="2" id="KW-0547">Nucleotide-binding</keyword>
<dbReference type="SUPFAM" id="SSF52540">
    <property type="entry name" value="P-loop containing nucleoside triphosphate hydrolases"/>
    <property type="match status" value="2"/>
</dbReference>
<reference evidence="7" key="3">
    <citation type="journal article" date="2021" name="Int. J. Parasitol.">
        <title>Comparative analysis of gene expression between Babesia bovis blood stages and kinetes allowed by improved genome annotation.</title>
        <authorList>
            <person name="Ueti M.W."/>
            <person name="Johnson W.C."/>
            <person name="Kappmeyer L.S."/>
            <person name="Herndon D.R."/>
            <person name="Mousel M.R."/>
            <person name="Reif K.E."/>
            <person name="Taus N.S."/>
            <person name="Ifeonu O.O."/>
            <person name="Silva J.C."/>
            <person name="Suarez C.E."/>
            <person name="Brayton K.A."/>
        </authorList>
    </citation>
    <scope>NUCLEOTIDE SEQUENCE [LARGE SCALE GENOMIC DNA]</scope>
</reference>
<reference evidence="7" key="2">
    <citation type="journal article" date="2020" name="Data Brief">
        <title>Transcriptome dataset of Babesia bovis life stages within vertebrate and invertebrate hosts.</title>
        <authorList>
            <person name="Ueti M.W."/>
            <person name="Johnson W.C."/>
            <person name="Kappmeyer L.S."/>
            <person name="Herndon D.R."/>
            <person name="Mousel M.R."/>
            <person name="Reif K.E."/>
            <person name="Taus N.S."/>
            <person name="Ifeonu O.O."/>
            <person name="Silva J.C."/>
            <person name="Suarez C.E."/>
            <person name="Brayton K.A."/>
        </authorList>
    </citation>
    <scope>NUCLEOTIDE SEQUENCE [LARGE SCALE GENOMIC DNA]</scope>
</reference>